<keyword evidence="3" id="KW-1185">Reference proteome</keyword>
<dbReference type="EMBL" id="NAJN01000565">
    <property type="protein sequence ID" value="TKA71432.1"/>
    <property type="molecule type" value="Genomic_DNA"/>
</dbReference>
<protein>
    <submittedName>
        <fullName evidence="2">Uncharacterized protein</fullName>
    </submittedName>
</protein>
<evidence type="ECO:0000313" key="3">
    <source>
        <dbReference type="Proteomes" id="UP000308768"/>
    </source>
</evidence>
<evidence type="ECO:0000313" key="2">
    <source>
        <dbReference type="EMBL" id="TKA71432.1"/>
    </source>
</evidence>
<sequence>MEVLAEFLSPSEELQGLLLRGIRAEVMDRQGGLDTTRDSPFSDYFTEPSITDEPSASTDAQKALLKQLTNIGAHILRSEPGADLTPTLHSRLQHVQAALDDSESMFAQSRRPADIGDSALFMDDDEHEEEQRENVDASASPGLANDLQAAREASTETEKRNRADHERLLKEAREVLARVTKSTTQLRLRYEETKLTNNAQNLKIKESTQEIVRLGSENEVLRSHLSSDRSELLFLKLQLKALEARTSPYLDGKEDSALIEEIEHWELDWKDVDARLRRRREKYTSLDAVEEPDAKTDGRDWHLSMVRRRNGNVESITIERLFGAEADPSTLGGDRLQFSTGSDEAAVVTSYVDSQSHKLGSTTSSSFIEAHCPVGEEVAKTEATDGPSINESEQSDEEEAETTSTHQAKTPWQELWDSLTVLAGMSVD</sequence>
<dbReference type="Proteomes" id="UP000308768">
    <property type="component" value="Unassembled WGS sequence"/>
</dbReference>
<dbReference type="AlphaFoldDB" id="A0A4U0X4U4"/>
<evidence type="ECO:0000256" key="1">
    <source>
        <dbReference type="SAM" id="MobiDB-lite"/>
    </source>
</evidence>
<proteinExistence type="predicted"/>
<feature type="region of interest" description="Disordered" evidence="1">
    <location>
        <begin position="125"/>
        <end position="167"/>
    </location>
</feature>
<reference evidence="2 3" key="1">
    <citation type="submission" date="2017-03" db="EMBL/GenBank/DDBJ databases">
        <title>Genomes of endolithic fungi from Antarctica.</title>
        <authorList>
            <person name="Coleine C."/>
            <person name="Masonjones S."/>
            <person name="Stajich J.E."/>
        </authorList>
    </citation>
    <scope>NUCLEOTIDE SEQUENCE [LARGE SCALE GENOMIC DNA]</scope>
    <source>
        <strain evidence="2 3">CCFEE 5187</strain>
    </source>
</reference>
<gene>
    <name evidence="2" type="ORF">B0A49_04417</name>
</gene>
<accession>A0A4U0X4U4</accession>
<dbReference type="OrthoDB" id="4448936at2759"/>
<name>A0A4U0X4U4_9PEZI</name>
<organism evidence="2 3">
    <name type="scientific">Cryomyces minteri</name>
    <dbReference type="NCBI Taxonomy" id="331657"/>
    <lineage>
        <taxon>Eukaryota</taxon>
        <taxon>Fungi</taxon>
        <taxon>Dikarya</taxon>
        <taxon>Ascomycota</taxon>
        <taxon>Pezizomycotina</taxon>
        <taxon>Dothideomycetes</taxon>
        <taxon>Dothideomycetes incertae sedis</taxon>
        <taxon>Cryomyces</taxon>
    </lineage>
</organism>
<feature type="region of interest" description="Disordered" evidence="1">
    <location>
        <begin position="379"/>
        <end position="412"/>
    </location>
</feature>
<comment type="caution">
    <text evidence="2">The sequence shown here is derived from an EMBL/GenBank/DDBJ whole genome shotgun (WGS) entry which is preliminary data.</text>
</comment>
<feature type="compositionally biased region" description="Basic and acidic residues" evidence="1">
    <location>
        <begin position="153"/>
        <end position="167"/>
    </location>
</feature>